<keyword evidence="1 3" id="KW-0853">WD repeat</keyword>
<feature type="compositionally biased region" description="Polar residues" evidence="4">
    <location>
        <begin position="77"/>
        <end position="87"/>
    </location>
</feature>
<dbReference type="InterPro" id="IPR044716">
    <property type="entry name" value="LEUNIG-like"/>
</dbReference>
<feature type="repeat" description="WD" evidence="3">
    <location>
        <begin position="451"/>
        <end position="485"/>
    </location>
</feature>
<dbReference type="InterPro" id="IPR015943">
    <property type="entry name" value="WD40/YVTN_repeat-like_dom_sf"/>
</dbReference>
<feature type="non-terminal residue" evidence="5">
    <location>
        <position position="723"/>
    </location>
</feature>
<protein>
    <submittedName>
        <fullName evidence="5">Uncharacterized protein</fullName>
    </submittedName>
</protein>
<evidence type="ECO:0000256" key="2">
    <source>
        <dbReference type="ARBA" id="ARBA00022737"/>
    </source>
</evidence>
<evidence type="ECO:0000256" key="1">
    <source>
        <dbReference type="ARBA" id="ARBA00022574"/>
    </source>
</evidence>
<accession>A0A6A4M0K9</accession>
<dbReference type="Proteomes" id="UP000428333">
    <property type="component" value="Linkage Group LG04"/>
</dbReference>
<comment type="caution">
    <text evidence="5">The sequence shown here is derived from an EMBL/GenBank/DDBJ whole genome shotgun (WGS) entry which is preliminary data.</text>
</comment>
<reference evidence="5 6" key="1">
    <citation type="journal article" date="2019" name="Genome Biol. Evol.">
        <title>The Rhododendron genome and chromosomal organization provide insight into shared whole-genome duplications across the heath family (Ericaceae).</title>
        <authorList>
            <person name="Soza V.L."/>
            <person name="Lindsley D."/>
            <person name="Waalkes A."/>
            <person name="Ramage E."/>
            <person name="Patwardhan R.P."/>
            <person name="Burton J.N."/>
            <person name="Adey A."/>
            <person name="Kumar A."/>
            <person name="Qiu R."/>
            <person name="Shendure J."/>
            <person name="Hall B."/>
        </authorList>
    </citation>
    <scope>NUCLEOTIDE SEQUENCE [LARGE SCALE GENOMIC DNA]</scope>
    <source>
        <strain evidence="5">RSF 1966-606</strain>
    </source>
</reference>
<dbReference type="InterPro" id="IPR001680">
    <property type="entry name" value="WD40_rpt"/>
</dbReference>
<feature type="region of interest" description="Disordered" evidence="4">
    <location>
        <begin position="170"/>
        <end position="206"/>
    </location>
</feature>
<gene>
    <name evidence="5" type="ORF">C3L33_06216</name>
</gene>
<evidence type="ECO:0000313" key="5">
    <source>
        <dbReference type="EMBL" id="KAE9461894.1"/>
    </source>
</evidence>
<name>A0A6A4M0K9_9ERIC</name>
<organism evidence="5 6">
    <name type="scientific">Rhododendron williamsianum</name>
    <dbReference type="NCBI Taxonomy" id="262921"/>
    <lineage>
        <taxon>Eukaryota</taxon>
        <taxon>Viridiplantae</taxon>
        <taxon>Streptophyta</taxon>
        <taxon>Embryophyta</taxon>
        <taxon>Tracheophyta</taxon>
        <taxon>Spermatophyta</taxon>
        <taxon>Magnoliopsida</taxon>
        <taxon>eudicotyledons</taxon>
        <taxon>Gunneridae</taxon>
        <taxon>Pentapetalae</taxon>
        <taxon>asterids</taxon>
        <taxon>Ericales</taxon>
        <taxon>Ericaceae</taxon>
        <taxon>Ericoideae</taxon>
        <taxon>Rhodoreae</taxon>
        <taxon>Rhododendron</taxon>
    </lineage>
</organism>
<keyword evidence="2" id="KW-0677">Repeat</keyword>
<dbReference type="PROSITE" id="PS50082">
    <property type="entry name" value="WD_REPEATS_2"/>
    <property type="match status" value="3"/>
</dbReference>
<feature type="repeat" description="WD" evidence="3">
    <location>
        <begin position="493"/>
        <end position="525"/>
    </location>
</feature>
<feature type="non-terminal residue" evidence="5">
    <location>
        <position position="1"/>
    </location>
</feature>
<dbReference type="PROSITE" id="PS00678">
    <property type="entry name" value="WD_REPEATS_1"/>
    <property type="match status" value="1"/>
</dbReference>
<dbReference type="PANTHER" id="PTHR44376">
    <property type="entry name" value="TRANSCRIPTIONAL REGULATOR OF FILAMENTOUS GROWTH FLO8"/>
    <property type="match status" value="1"/>
</dbReference>
<dbReference type="CDD" id="cd00200">
    <property type="entry name" value="WD40"/>
    <property type="match status" value="1"/>
</dbReference>
<dbReference type="Gene3D" id="2.130.10.10">
    <property type="entry name" value="YVTN repeat-like/Quinoprotein amine dehydrogenase"/>
    <property type="match status" value="2"/>
</dbReference>
<evidence type="ECO:0000256" key="4">
    <source>
        <dbReference type="SAM" id="MobiDB-lite"/>
    </source>
</evidence>
<dbReference type="PROSITE" id="PS50294">
    <property type="entry name" value="WD_REPEATS_REGION"/>
    <property type="match status" value="3"/>
</dbReference>
<feature type="region of interest" description="Disordered" evidence="4">
    <location>
        <begin position="352"/>
        <end position="414"/>
    </location>
</feature>
<dbReference type="PANTHER" id="PTHR44376:SF8">
    <property type="entry name" value="TRANSCRIPTIONAL COREPRESSOR LEUNIG-LIKE"/>
    <property type="match status" value="1"/>
</dbReference>
<evidence type="ECO:0000313" key="6">
    <source>
        <dbReference type="Proteomes" id="UP000428333"/>
    </source>
</evidence>
<sequence length="723" mass="79191">MGNEQLNHFPAVPNPGMNQQGGMQFQGDSGLDKMLLGQSEASLFAATMYEGEHGGLPAGELNSNQQLVGVDNLVHSDPSSSNASIAPTLQKPPSDMESTPDCGGRRDPMARWVLGNARGCEPQGPQRPFCGAAVHYVLIEQVILDKEPDKTNFQLQTHAGDEQWTAGDNYGAHMGGPSHVGSPVNGAPEANIPRAGPPDVGARNSANSVPLNGWPLTGMGRIPSGMEYPVLNSFVPVTNRQSQFQTLIPHHQQDTSSQAMENKNAKRISYFQGSTNSFGNHMFPRNGLGGTDGQDNSNILRMIRERHPYGIYKKNILMIMRQTAEQQMRVPNRPTLEQKVRIPYPMKQAVEQKMTGAAGVSSEHKQKNRQSRQKLREKRRKKKDSLKKDKVSNGTKVEVKKSSDDDTGSLFSPDNENADIVSTSFSNLETHATACSLTEQNGFFFEEVASLDASKGKVLCCHFSSDGKLLASAGDDKKVLLWDMSIYNWVESAEGHLDIITDVRFKPSLHVFATSSFDRTVQIWDPNNPCKPLCKLLGHSGPVNSLDFHPDADLLCSCDSNDEIKLWSIDQFACKHTFKGATRQVRFQPRCGTLLAAASGNGINLFDVETNTLQYSLEGHVKEVKSICWDTSGKYMASVSEESVRVWSVVYGGNCVQELQSNGNKFESCIFHPGYSNVLVIGSNQSLELWNSIESNKTLTVPAHNGIVAVLADCTETEMIASA</sequence>
<dbReference type="InterPro" id="IPR036322">
    <property type="entry name" value="WD40_repeat_dom_sf"/>
</dbReference>
<dbReference type="OrthoDB" id="47802at2759"/>
<proteinExistence type="predicted"/>
<dbReference type="EMBL" id="QEFC01000934">
    <property type="protein sequence ID" value="KAE9461894.1"/>
    <property type="molecule type" value="Genomic_DNA"/>
</dbReference>
<dbReference type="AlphaFoldDB" id="A0A6A4M0K9"/>
<evidence type="ECO:0000256" key="3">
    <source>
        <dbReference type="PROSITE-ProRule" id="PRU00221"/>
    </source>
</evidence>
<feature type="repeat" description="WD" evidence="3">
    <location>
        <begin position="536"/>
        <end position="577"/>
    </location>
</feature>
<dbReference type="SUPFAM" id="SSF50978">
    <property type="entry name" value="WD40 repeat-like"/>
    <property type="match status" value="1"/>
</dbReference>
<keyword evidence="6" id="KW-1185">Reference proteome</keyword>
<feature type="compositionally biased region" description="Basic residues" evidence="4">
    <location>
        <begin position="366"/>
        <end position="385"/>
    </location>
</feature>
<dbReference type="Pfam" id="PF00400">
    <property type="entry name" value="WD40"/>
    <property type="match status" value="4"/>
</dbReference>
<feature type="compositionally biased region" description="Basic and acidic residues" evidence="4">
    <location>
        <begin position="386"/>
        <end position="404"/>
    </location>
</feature>
<dbReference type="GO" id="GO:0003714">
    <property type="term" value="F:transcription corepressor activity"/>
    <property type="evidence" value="ECO:0007669"/>
    <property type="project" value="InterPro"/>
</dbReference>
<feature type="region of interest" description="Disordered" evidence="4">
    <location>
        <begin position="76"/>
        <end position="103"/>
    </location>
</feature>
<dbReference type="InterPro" id="IPR019775">
    <property type="entry name" value="WD40_repeat_CS"/>
</dbReference>
<dbReference type="SMART" id="SM00320">
    <property type="entry name" value="WD40"/>
    <property type="match status" value="6"/>
</dbReference>